<accession>A0A0F4GUX2</accession>
<evidence type="ECO:0000256" key="5">
    <source>
        <dbReference type="ARBA" id="ARBA00022825"/>
    </source>
</evidence>
<dbReference type="Proteomes" id="UP000033647">
    <property type="component" value="Unassembled WGS sequence"/>
</dbReference>
<evidence type="ECO:0000256" key="6">
    <source>
        <dbReference type="ARBA" id="ARBA00032829"/>
    </source>
</evidence>
<evidence type="ECO:0000313" key="9">
    <source>
        <dbReference type="Proteomes" id="UP000033647"/>
    </source>
</evidence>
<dbReference type="PANTHER" id="PTHR42776">
    <property type="entry name" value="SERINE PEPTIDASE S9 FAMILY MEMBER"/>
    <property type="match status" value="1"/>
</dbReference>
<evidence type="ECO:0000256" key="3">
    <source>
        <dbReference type="ARBA" id="ARBA00022729"/>
    </source>
</evidence>
<name>A0A0F4GUX2_9PEZI</name>
<keyword evidence="9" id="KW-1185">Reference proteome</keyword>
<dbReference type="InterPro" id="IPR001375">
    <property type="entry name" value="Peptidase_S9_cat"/>
</dbReference>
<dbReference type="Gene3D" id="3.40.50.1820">
    <property type="entry name" value="alpha/beta hydrolase"/>
    <property type="match status" value="1"/>
</dbReference>
<comment type="similarity">
    <text evidence="1">Belongs to the peptidase S9C family.</text>
</comment>
<dbReference type="PANTHER" id="PTHR42776:SF13">
    <property type="entry name" value="DIPEPTIDYL-PEPTIDASE 5"/>
    <property type="match status" value="1"/>
</dbReference>
<protein>
    <recommendedName>
        <fullName evidence="6">Dipeptidyl-peptidase V</fullName>
    </recommendedName>
</protein>
<dbReference type="InterPro" id="IPR011042">
    <property type="entry name" value="6-blade_b-propeller_TolB-like"/>
</dbReference>
<keyword evidence="3" id="KW-0732">Signal</keyword>
<sequence length="795" mass="87220">MRPSFPGIALRYSSIARSAPLKPSRFTSFAIPLPTRRFYCMPDSKMVQKAGKFTPQVLLSAPRRCAGVPNSSGTAVLYTTSTYSFETHKKSTELRVLFVKSGESHQLAKDDDISDLNWLDEDEFTCLQSEKDGTTSVYVASVSKVIEGSKLGHSHYVAGKVHAAAGNLQVHRLDDNDFAIALSAQAYPDGTLYNPETAKKTQATGRLYTSLMVRHWDHWLGKERNAIWYGRLTRGSSSAKYEVSKLTNALANTGLESPIAPFGGTDNFTIGKLGIVFVAKDPELNPALNTKCNLYLVRVDSWDSGKSRQPQHIELPGFEGACGSPVFSPDGKNVALLSMKINGYEADKNRILIVGGLGAEETVPLKATPTACAETWDRSPQSVSWTADGNSLVVTAEDVGTGKAYLITPTSREIVALTRDRYISDVKPLANGQIFFSGSSITDNSFYGILDYSKTSVGTSDLQVWSHSNTGEGSKLNLHHSQVSSIWTPASNPKVNEKVHSLVIKPSNYDSKKRYPVAYLIHGGPQGAWGDSWSTRWNPAVFAEQGYVCIAPNFTGSTGYGQAFTDAVCGDWGGNSYLDLVKAFEWVGENMPEADNDRAVALGASYGGYMMNWIQGHPLGRKFKAIVCHDGITSFAGGQFSTEELYFPLHDLGVPWESNSTKAGTEITKNFGKTTTSAWRKWDPSEHFSNWATPQLVIHGSKDYRLPIGEGLAAFNVLQARGVDSQLLTFPDENHWVLKPENSLLWHKVVLNWINKYAGLPAFADEGEESEELYGGFREAKKEVEDMPTQGKVEM</sequence>
<dbReference type="GO" id="GO:0006508">
    <property type="term" value="P:proteolysis"/>
    <property type="evidence" value="ECO:0007669"/>
    <property type="project" value="UniProtKB-KW"/>
</dbReference>
<reference evidence="8 9" key="1">
    <citation type="submission" date="2015-03" db="EMBL/GenBank/DDBJ databases">
        <title>RNA-seq based gene annotation and comparative genomics of four Zymoseptoria species reveal species-specific pathogenicity related genes and transposable element activity.</title>
        <authorList>
            <person name="Grandaubert J."/>
            <person name="Bhattacharyya A."/>
            <person name="Stukenbrock E.H."/>
        </authorList>
    </citation>
    <scope>NUCLEOTIDE SEQUENCE [LARGE SCALE GENOMIC DNA]</scope>
    <source>
        <strain evidence="8 9">Zb18110</strain>
    </source>
</reference>
<dbReference type="AlphaFoldDB" id="A0A0F4GUX2"/>
<evidence type="ECO:0000256" key="4">
    <source>
        <dbReference type="ARBA" id="ARBA00022801"/>
    </source>
</evidence>
<dbReference type="GO" id="GO:0004252">
    <property type="term" value="F:serine-type endopeptidase activity"/>
    <property type="evidence" value="ECO:0007669"/>
    <property type="project" value="TreeGrafter"/>
</dbReference>
<dbReference type="InterPro" id="IPR029058">
    <property type="entry name" value="AB_hydrolase_fold"/>
</dbReference>
<dbReference type="OrthoDB" id="416344at2759"/>
<dbReference type="STRING" id="1047168.A0A0F4GUX2"/>
<organism evidence="8 9">
    <name type="scientific">Zymoseptoria brevis</name>
    <dbReference type="NCBI Taxonomy" id="1047168"/>
    <lineage>
        <taxon>Eukaryota</taxon>
        <taxon>Fungi</taxon>
        <taxon>Dikarya</taxon>
        <taxon>Ascomycota</taxon>
        <taxon>Pezizomycotina</taxon>
        <taxon>Dothideomycetes</taxon>
        <taxon>Dothideomycetidae</taxon>
        <taxon>Mycosphaerellales</taxon>
        <taxon>Mycosphaerellaceae</taxon>
        <taxon>Zymoseptoria</taxon>
    </lineage>
</organism>
<comment type="caution">
    <text evidence="8">The sequence shown here is derived from an EMBL/GenBank/DDBJ whole genome shotgun (WGS) entry which is preliminary data.</text>
</comment>
<dbReference type="SUPFAM" id="SSF82171">
    <property type="entry name" value="DPP6 N-terminal domain-like"/>
    <property type="match status" value="1"/>
</dbReference>
<evidence type="ECO:0000259" key="7">
    <source>
        <dbReference type="Pfam" id="PF00326"/>
    </source>
</evidence>
<keyword evidence="4" id="KW-0378">Hydrolase</keyword>
<dbReference type="SUPFAM" id="SSF53474">
    <property type="entry name" value="alpha/beta-Hydrolases"/>
    <property type="match status" value="1"/>
</dbReference>
<evidence type="ECO:0000256" key="1">
    <source>
        <dbReference type="ARBA" id="ARBA00010040"/>
    </source>
</evidence>
<proteinExistence type="inferred from homology"/>
<dbReference type="Gene3D" id="2.120.10.30">
    <property type="entry name" value="TolB, C-terminal domain"/>
    <property type="match status" value="1"/>
</dbReference>
<dbReference type="Pfam" id="PF00326">
    <property type="entry name" value="Peptidase_S9"/>
    <property type="match status" value="1"/>
</dbReference>
<dbReference type="EMBL" id="LAFY01000297">
    <property type="protein sequence ID" value="KJY01024.1"/>
    <property type="molecule type" value="Genomic_DNA"/>
</dbReference>
<keyword evidence="2" id="KW-0645">Protease</keyword>
<evidence type="ECO:0000256" key="2">
    <source>
        <dbReference type="ARBA" id="ARBA00022670"/>
    </source>
</evidence>
<dbReference type="FunFam" id="3.40.50.1820:FF:000028">
    <property type="entry name" value="S9 family peptidase"/>
    <property type="match status" value="1"/>
</dbReference>
<feature type="domain" description="Peptidase S9 prolyl oligopeptidase catalytic" evidence="7">
    <location>
        <begin position="533"/>
        <end position="759"/>
    </location>
</feature>
<keyword evidence="5" id="KW-0720">Serine protease</keyword>
<gene>
    <name evidence="8" type="ORF">TI39_contig305g00006</name>
</gene>
<evidence type="ECO:0000313" key="8">
    <source>
        <dbReference type="EMBL" id="KJY01024.1"/>
    </source>
</evidence>